<dbReference type="Pfam" id="PF14322">
    <property type="entry name" value="SusD-like_3"/>
    <property type="match status" value="1"/>
</dbReference>
<feature type="domain" description="SusD-like N-terminal" evidence="7">
    <location>
        <begin position="28"/>
        <end position="229"/>
    </location>
</feature>
<keyword evidence="9" id="KW-1185">Reference proteome</keyword>
<comment type="subcellular location">
    <subcellularLocation>
        <location evidence="1">Cell outer membrane</location>
    </subcellularLocation>
</comment>
<dbReference type="InterPro" id="IPR012944">
    <property type="entry name" value="SusD_RagB_dom"/>
</dbReference>
<evidence type="ECO:0000259" key="7">
    <source>
        <dbReference type="Pfam" id="PF14322"/>
    </source>
</evidence>
<evidence type="ECO:0000313" key="8">
    <source>
        <dbReference type="EMBL" id="KAA9041209.1"/>
    </source>
</evidence>
<dbReference type="AlphaFoldDB" id="A0A5J5IJJ1"/>
<reference evidence="8 9" key="1">
    <citation type="submission" date="2019-09" db="EMBL/GenBank/DDBJ databases">
        <title>Draft genome sequence of Ginsengibacter sp. BR5-29.</title>
        <authorList>
            <person name="Im W.-T."/>
        </authorList>
    </citation>
    <scope>NUCLEOTIDE SEQUENCE [LARGE SCALE GENOMIC DNA]</scope>
    <source>
        <strain evidence="8 9">BR5-29</strain>
    </source>
</reference>
<dbReference type="GO" id="GO:0009279">
    <property type="term" value="C:cell outer membrane"/>
    <property type="evidence" value="ECO:0007669"/>
    <property type="project" value="UniProtKB-SubCell"/>
</dbReference>
<evidence type="ECO:0000256" key="1">
    <source>
        <dbReference type="ARBA" id="ARBA00004442"/>
    </source>
</evidence>
<comment type="similarity">
    <text evidence="2">Belongs to the SusD family.</text>
</comment>
<dbReference type="EMBL" id="VYQF01000001">
    <property type="protein sequence ID" value="KAA9041209.1"/>
    <property type="molecule type" value="Genomic_DNA"/>
</dbReference>
<dbReference type="InterPro" id="IPR011990">
    <property type="entry name" value="TPR-like_helical_dom_sf"/>
</dbReference>
<keyword evidence="4" id="KW-0472">Membrane</keyword>
<dbReference type="Gene3D" id="1.25.40.390">
    <property type="match status" value="1"/>
</dbReference>
<dbReference type="RefSeq" id="WP_150413298.1">
    <property type="nucleotide sequence ID" value="NZ_VYQF01000001.1"/>
</dbReference>
<gene>
    <name evidence="8" type="ORF">FW778_04015</name>
</gene>
<keyword evidence="3" id="KW-0732">Signal</keyword>
<dbReference type="Proteomes" id="UP000326903">
    <property type="component" value="Unassembled WGS sequence"/>
</dbReference>
<evidence type="ECO:0000256" key="2">
    <source>
        <dbReference type="ARBA" id="ARBA00006275"/>
    </source>
</evidence>
<proteinExistence type="inferred from homology"/>
<dbReference type="SUPFAM" id="SSF48452">
    <property type="entry name" value="TPR-like"/>
    <property type="match status" value="1"/>
</dbReference>
<dbReference type="InterPro" id="IPR033985">
    <property type="entry name" value="SusD-like_N"/>
</dbReference>
<dbReference type="Pfam" id="PF07980">
    <property type="entry name" value="SusD_RagB"/>
    <property type="match status" value="1"/>
</dbReference>
<sequence>MNIFKNIKFISIFILSLCITGMSCKKSFLDEYNPSSQTTTNYYVDAAGFESLVTSCYPLLRDITQQRVLTFVGTDVFAASGLGAIYYNQPSPQGSAFDQYDIRLNASAPELQSLWDMLYREINRCNAVVERAPGIPDEPDSLKHIRICEAKFLRSLCMFWAVQQWGDVPMPLTETKAASQVVTKVPSKDIYAQIITDLTECASTLPVSPSDAGRASQGAAKFLLARVYLTRGWNFNNSLGGAPADFTSALQLCDQIIASGKYPLETNWNKLWPVHNKNPNLETASSAASVATANASKEVIFAVQYANPSAYNGDPSVGTTTIGNNMHEMFSNGPSGVAQQARTSTYNRWLPSQICTWAAYRLFDPTLDTRYDGTFNSVSYATAKGNVSLATNNPNPQNITLSFNVNDTTAIALPWNNPATSPDQFGVDISGGTKKYAVVNPNQYFGLGYKGSTAYVDNLGWGAPMFWKFFQPGIQYGDGYSTFNDPLFRAAEVYLMAAEAIVKGATGAALGGADVYYNKVLDRALGANAGMDPQCAANPADVNDLTTVGYRATPANISIDMILDERARELLGEGNERWYDLKRTGTLISRGEKYNPWVAYGLNGTPLIDAHDYLRPLPQGMLDNSNPHIDQNPGY</sequence>
<keyword evidence="5" id="KW-0998">Cell outer membrane</keyword>
<name>A0A5J5IJJ1_9BACT</name>
<protein>
    <submittedName>
        <fullName evidence="8">RagB/SusD family nutrient uptake outer membrane protein</fullName>
    </submittedName>
</protein>
<evidence type="ECO:0000256" key="5">
    <source>
        <dbReference type="ARBA" id="ARBA00023237"/>
    </source>
</evidence>
<comment type="caution">
    <text evidence="8">The sequence shown here is derived from an EMBL/GenBank/DDBJ whole genome shotgun (WGS) entry which is preliminary data.</text>
</comment>
<organism evidence="8 9">
    <name type="scientific">Ginsengibacter hankyongi</name>
    <dbReference type="NCBI Taxonomy" id="2607284"/>
    <lineage>
        <taxon>Bacteria</taxon>
        <taxon>Pseudomonadati</taxon>
        <taxon>Bacteroidota</taxon>
        <taxon>Chitinophagia</taxon>
        <taxon>Chitinophagales</taxon>
        <taxon>Chitinophagaceae</taxon>
        <taxon>Ginsengibacter</taxon>
    </lineage>
</organism>
<evidence type="ECO:0000256" key="4">
    <source>
        <dbReference type="ARBA" id="ARBA00023136"/>
    </source>
</evidence>
<feature type="domain" description="RagB/SusD" evidence="6">
    <location>
        <begin position="297"/>
        <end position="635"/>
    </location>
</feature>
<accession>A0A5J5IJJ1</accession>
<evidence type="ECO:0000256" key="3">
    <source>
        <dbReference type="ARBA" id="ARBA00022729"/>
    </source>
</evidence>
<evidence type="ECO:0000259" key="6">
    <source>
        <dbReference type="Pfam" id="PF07980"/>
    </source>
</evidence>
<evidence type="ECO:0000313" key="9">
    <source>
        <dbReference type="Proteomes" id="UP000326903"/>
    </source>
</evidence>
<dbReference type="PROSITE" id="PS51257">
    <property type="entry name" value="PROKAR_LIPOPROTEIN"/>
    <property type="match status" value="1"/>
</dbReference>